<protein>
    <submittedName>
        <fullName evidence="1">Aspartic peptidase domain superfamily</fullName>
    </submittedName>
</protein>
<dbReference type="InterPro" id="IPR032567">
    <property type="entry name" value="RTL1-rel"/>
</dbReference>
<gene>
    <name evidence="1" type="ORF">HanXRQr2_Chr04g0151721</name>
</gene>
<reference evidence="1" key="1">
    <citation type="journal article" date="2017" name="Nature">
        <title>The sunflower genome provides insights into oil metabolism, flowering and Asterid evolution.</title>
        <authorList>
            <person name="Badouin H."/>
            <person name="Gouzy J."/>
            <person name="Grassa C.J."/>
            <person name="Murat F."/>
            <person name="Staton S.E."/>
            <person name="Cottret L."/>
            <person name="Lelandais-Briere C."/>
            <person name="Owens G.L."/>
            <person name="Carrere S."/>
            <person name="Mayjonade B."/>
            <person name="Legrand L."/>
            <person name="Gill N."/>
            <person name="Kane N.C."/>
            <person name="Bowers J.E."/>
            <person name="Hubner S."/>
            <person name="Bellec A."/>
            <person name="Berard A."/>
            <person name="Berges H."/>
            <person name="Blanchet N."/>
            <person name="Boniface M.C."/>
            <person name="Brunel D."/>
            <person name="Catrice O."/>
            <person name="Chaidir N."/>
            <person name="Claudel C."/>
            <person name="Donnadieu C."/>
            <person name="Faraut T."/>
            <person name="Fievet G."/>
            <person name="Helmstetter N."/>
            <person name="King M."/>
            <person name="Knapp S.J."/>
            <person name="Lai Z."/>
            <person name="Le Paslier M.C."/>
            <person name="Lippi Y."/>
            <person name="Lorenzon L."/>
            <person name="Mandel J.R."/>
            <person name="Marage G."/>
            <person name="Marchand G."/>
            <person name="Marquand E."/>
            <person name="Bret-Mestries E."/>
            <person name="Morien E."/>
            <person name="Nambeesan S."/>
            <person name="Nguyen T."/>
            <person name="Pegot-Espagnet P."/>
            <person name="Pouilly N."/>
            <person name="Raftis F."/>
            <person name="Sallet E."/>
            <person name="Schiex T."/>
            <person name="Thomas J."/>
            <person name="Vandecasteele C."/>
            <person name="Vares D."/>
            <person name="Vear F."/>
            <person name="Vautrin S."/>
            <person name="Crespi M."/>
            <person name="Mangin B."/>
            <person name="Burke J.M."/>
            <person name="Salse J."/>
            <person name="Munos S."/>
            <person name="Vincourt P."/>
            <person name="Rieseberg L.H."/>
            <person name="Langlade N.B."/>
        </authorList>
    </citation>
    <scope>NUCLEOTIDE SEQUENCE</scope>
    <source>
        <tissue evidence="1">Leaves</tissue>
    </source>
</reference>
<organism evidence="1 2">
    <name type="scientific">Helianthus annuus</name>
    <name type="common">Common sunflower</name>
    <dbReference type="NCBI Taxonomy" id="4232"/>
    <lineage>
        <taxon>Eukaryota</taxon>
        <taxon>Viridiplantae</taxon>
        <taxon>Streptophyta</taxon>
        <taxon>Embryophyta</taxon>
        <taxon>Tracheophyta</taxon>
        <taxon>Spermatophyta</taxon>
        <taxon>Magnoliopsida</taxon>
        <taxon>eudicotyledons</taxon>
        <taxon>Gunneridae</taxon>
        <taxon>Pentapetalae</taxon>
        <taxon>asterids</taxon>
        <taxon>campanulids</taxon>
        <taxon>Asterales</taxon>
        <taxon>Asteraceae</taxon>
        <taxon>Asteroideae</taxon>
        <taxon>Heliantheae alliance</taxon>
        <taxon>Heliantheae</taxon>
        <taxon>Helianthus</taxon>
    </lineage>
</organism>
<dbReference type="Pfam" id="PF08284">
    <property type="entry name" value="RVP_2"/>
    <property type="match status" value="1"/>
</dbReference>
<dbReference type="Gene3D" id="2.40.70.10">
    <property type="entry name" value="Acid Proteases"/>
    <property type="match status" value="1"/>
</dbReference>
<accession>A0A9K3J5W9</accession>
<evidence type="ECO:0000313" key="1">
    <source>
        <dbReference type="EMBL" id="KAF5808981.1"/>
    </source>
</evidence>
<proteinExistence type="predicted"/>
<comment type="caution">
    <text evidence="1">The sequence shown here is derived from an EMBL/GenBank/DDBJ whole genome shotgun (WGS) entry which is preliminary data.</text>
</comment>
<dbReference type="AlphaFoldDB" id="A0A9K3J5W9"/>
<dbReference type="EMBL" id="MNCJ02000319">
    <property type="protein sequence ID" value="KAF5808981.1"/>
    <property type="molecule type" value="Genomic_DNA"/>
</dbReference>
<evidence type="ECO:0000313" key="2">
    <source>
        <dbReference type="Proteomes" id="UP000215914"/>
    </source>
</evidence>
<dbReference type="CDD" id="cd00303">
    <property type="entry name" value="retropepsin_like"/>
    <property type="match status" value="1"/>
</dbReference>
<dbReference type="PANTHER" id="PTHR15503:SF45">
    <property type="entry name" value="RNA-DIRECTED DNA POLYMERASE HOMOLOG"/>
    <property type="match status" value="1"/>
</dbReference>
<keyword evidence="2" id="KW-1185">Reference proteome</keyword>
<dbReference type="Proteomes" id="UP000215914">
    <property type="component" value="Unassembled WGS sequence"/>
</dbReference>
<dbReference type="Gramene" id="mRNA:HanXRQr2_Chr04g0151721">
    <property type="protein sequence ID" value="CDS:HanXRQr2_Chr04g0151721.1"/>
    <property type="gene ID" value="HanXRQr2_Chr04g0151721"/>
</dbReference>
<dbReference type="InterPro" id="IPR021109">
    <property type="entry name" value="Peptidase_aspartic_dom_sf"/>
</dbReference>
<dbReference type="PANTHER" id="PTHR15503">
    <property type="entry name" value="LDOC1 RELATED"/>
    <property type="match status" value="1"/>
</dbReference>
<reference evidence="1" key="2">
    <citation type="submission" date="2020-06" db="EMBL/GenBank/DDBJ databases">
        <title>Helianthus annuus Genome sequencing and assembly Release 2.</title>
        <authorList>
            <person name="Gouzy J."/>
            <person name="Langlade N."/>
            <person name="Munos S."/>
        </authorList>
    </citation>
    <scope>NUCLEOTIDE SEQUENCE</scope>
    <source>
        <tissue evidence="1">Leaves</tissue>
    </source>
</reference>
<sequence>MDAKEAVLDDNVITGTFLVNDIFARVLFDSGADKSFVDHKFCKLLNMPVKTLNVNYEVELADGTIETVSTVLDGCVISIKNHSFPLSLLPFKLAGFDIVLGMDWLSHNQAQIVCNRKQVVIKTPSGDSLPFGEIPSMDCLSK</sequence>
<dbReference type="SUPFAM" id="SSF50630">
    <property type="entry name" value="Acid proteases"/>
    <property type="match status" value="1"/>
</dbReference>
<name>A0A9K3J5W9_HELAN</name>